<sequence length="329" mass="37428">MIIDAKNKKVIAWGTSKLLELYLKHAENPQIAYVLDSNHEKQGAMFNGLETFLPGKLLEESPDEVVVVIFAVSNHAVQSILAALNTYGYALHKNVLLYSDVFYESFSKKMKKKFDIDLHVDTYHFVKSFYLSTKFPIHTTILGSFLLLEIVSKILAKGEEGQSIAEVGAFNCGNALLISQYLTQHRSVPFYIFDSFEGFPELTKYDPQNRGAGDYNIESTYEYIIDNFSFFSKAKIIKGFVPETFSEIDQGEMFSVVFYDCDLYKPALDTFAFFWDRIVPGGYLVIHDYIVEDGGFTGVEKATSEFFSDKNIVVETFWENTMAVIKKPL</sequence>
<evidence type="ECO:0000313" key="1">
    <source>
        <dbReference type="EMBL" id="PIT86859.1"/>
    </source>
</evidence>
<proteinExistence type="predicted"/>
<name>A0A2M6W231_9BACT</name>
<dbReference type="Gene3D" id="3.40.50.150">
    <property type="entry name" value="Vaccinia Virus protein VP39"/>
    <property type="match status" value="1"/>
</dbReference>
<evidence type="ECO:0008006" key="3">
    <source>
        <dbReference type="Google" id="ProtNLM"/>
    </source>
</evidence>
<comment type="caution">
    <text evidence="1">The sequence shown here is derived from an EMBL/GenBank/DDBJ whole genome shotgun (WGS) entry which is preliminary data.</text>
</comment>
<dbReference type="PANTHER" id="PTHR40036">
    <property type="entry name" value="MACROCIN O-METHYLTRANSFERASE"/>
    <property type="match status" value="1"/>
</dbReference>
<reference evidence="2" key="1">
    <citation type="submission" date="2017-09" db="EMBL/GenBank/DDBJ databases">
        <title>Depth-based differentiation of microbial function through sediment-hosted aquifers and enrichment of novel symbionts in the deep terrestrial subsurface.</title>
        <authorList>
            <person name="Probst A.J."/>
            <person name="Ladd B."/>
            <person name="Jarett J.K."/>
            <person name="Geller-Mcgrath D.E."/>
            <person name="Sieber C.M.K."/>
            <person name="Emerson J.B."/>
            <person name="Anantharaman K."/>
            <person name="Thomas B.C."/>
            <person name="Malmstrom R."/>
            <person name="Stieglmeier M."/>
            <person name="Klingl A."/>
            <person name="Woyke T."/>
            <person name="Ryan C.M."/>
            <person name="Banfield J.F."/>
        </authorList>
    </citation>
    <scope>NUCLEOTIDE SEQUENCE [LARGE SCALE GENOMIC DNA]</scope>
</reference>
<dbReference type="AlphaFoldDB" id="A0A2M6W231"/>
<organism evidence="1 2">
    <name type="scientific">Candidatus Magasanikbacteria bacterium CG10_big_fil_rev_8_21_14_0_10_43_6</name>
    <dbReference type="NCBI Taxonomy" id="1974650"/>
    <lineage>
        <taxon>Bacteria</taxon>
        <taxon>Candidatus Magasanikiibacteriota</taxon>
    </lineage>
</organism>
<dbReference type="PANTHER" id="PTHR40036:SF1">
    <property type="entry name" value="MACROCIN O-METHYLTRANSFERASE"/>
    <property type="match status" value="1"/>
</dbReference>
<dbReference type="Pfam" id="PF05711">
    <property type="entry name" value="TylF"/>
    <property type="match status" value="1"/>
</dbReference>
<gene>
    <name evidence="1" type="ORF">COU33_00835</name>
</gene>
<dbReference type="InterPro" id="IPR008884">
    <property type="entry name" value="TylF_MeTrfase"/>
</dbReference>
<protein>
    <recommendedName>
        <fullName evidence="3">Methyltransferase</fullName>
    </recommendedName>
</protein>
<accession>A0A2M6W231</accession>
<dbReference type="Proteomes" id="UP000229362">
    <property type="component" value="Unassembled WGS sequence"/>
</dbReference>
<dbReference type="EMBL" id="PFBZ01000034">
    <property type="protein sequence ID" value="PIT86859.1"/>
    <property type="molecule type" value="Genomic_DNA"/>
</dbReference>
<evidence type="ECO:0000313" key="2">
    <source>
        <dbReference type="Proteomes" id="UP000229362"/>
    </source>
</evidence>
<dbReference type="InterPro" id="IPR029063">
    <property type="entry name" value="SAM-dependent_MTases_sf"/>
</dbReference>